<comment type="caution">
    <text evidence="1">The sequence shown here is derived from an EMBL/GenBank/DDBJ whole genome shotgun (WGS) entry which is preliminary data.</text>
</comment>
<evidence type="ECO:0000313" key="1">
    <source>
        <dbReference type="EMBL" id="GAH66367.1"/>
    </source>
</evidence>
<protein>
    <submittedName>
        <fullName evidence="1">Uncharacterized protein</fullName>
    </submittedName>
</protein>
<dbReference type="EMBL" id="BARU01029392">
    <property type="protein sequence ID" value="GAH66367.1"/>
    <property type="molecule type" value="Genomic_DNA"/>
</dbReference>
<dbReference type="AlphaFoldDB" id="X1HAF4"/>
<sequence>MKIRIEKKVYEKHHPSLMMKIEKLLIDKLLYIDIKPRRKWQETVGWNGTEFVANLREFNETIILISVNQKKDKPKRFVKKSDI</sequence>
<proteinExistence type="predicted"/>
<gene>
    <name evidence="1" type="ORF">S03H2_46759</name>
</gene>
<organism evidence="1">
    <name type="scientific">marine sediment metagenome</name>
    <dbReference type="NCBI Taxonomy" id="412755"/>
    <lineage>
        <taxon>unclassified sequences</taxon>
        <taxon>metagenomes</taxon>
        <taxon>ecological metagenomes</taxon>
    </lineage>
</organism>
<reference evidence="1" key="1">
    <citation type="journal article" date="2014" name="Front. Microbiol.">
        <title>High frequency of phylogenetically diverse reductive dehalogenase-homologous genes in deep subseafloor sedimentary metagenomes.</title>
        <authorList>
            <person name="Kawai M."/>
            <person name="Futagami T."/>
            <person name="Toyoda A."/>
            <person name="Takaki Y."/>
            <person name="Nishi S."/>
            <person name="Hori S."/>
            <person name="Arai W."/>
            <person name="Tsubouchi T."/>
            <person name="Morono Y."/>
            <person name="Uchiyama I."/>
            <person name="Ito T."/>
            <person name="Fujiyama A."/>
            <person name="Inagaki F."/>
            <person name="Takami H."/>
        </authorList>
    </citation>
    <scope>NUCLEOTIDE SEQUENCE</scope>
    <source>
        <strain evidence="1">Expedition CK06-06</strain>
    </source>
</reference>
<accession>X1HAF4</accession>
<name>X1HAF4_9ZZZZ</name>